<dbReference type="EMBL" id="JASCZI010242000">
    <property type="protein sequence ID" value="MED6208997.1"/>
    <property type="molecule type" value="Genomic_DNA"/>
</dbReference>
<keyword evidence="2" id="KW-1185">Reference proteome</keyword>
<reference evidence="1 2" key="1">
    <citation type="journal article" date="2023" name="Plants (Basel)">
        <title>Bridging the Gap: Combining Genomics and Transcriptomics Approaches to Understand Stylosanthes scabra, an Orphan Legume from the Brazilian Caatinga.</title>
        <authorList>
            <person name="Ferreira-Neto J.R.C."/>
            <person name="da Silva M.D."/>
            <person name="Binneck E."/>
            <person name="de Melo N.F."/>
            <person name="da Silva R.H."/>
            <person name="de Melo A.L.T.M."/>
            <person name="Pandolfi V."/>
            <person name="Bustamante F.O."/>
            <person name="Brasileiro-Vidal A.C."/>
            <person name="Benko-Iseppon A.M."/>
        </authorList>
    </citation>
    <scope>NUCLEOTIDE SEQUENCE [LARGE SCALE GENOMIC DNA]</scope>
    <source>
        <tissue evidence="1">Leaves</tissue>
    </source>
</reference>
<comment type="caution">
    <text evidence="1">The sequence shown here is derived from an EMBL/GenBank/DDBJ whole genome shotgun (WGS) entry which is preliminary data.</text>
</comment>
<proteinExistence type="predicted"/>
<dbReference type="Proteomes" id="UP001341840">
    <property type="component" value="Unassembled WGS sequence"/>
</dbReference>
<evidence type="ECO:0000313" key="2">
    <source>
        <dbReference type="Proteomes" id="UP001341840"/>
    </source>
</evidence>
<accession>A0ABU6YF02</accession>
<protein>
    <submittedName>
        <fullName evidence="1">Uncharacterized protein</fullName>
    </submittedName>
</protein>
<evidence type="ECO:0000313" key="1">
    <source>
        <dbReference type="EMBL" id="MED6208997.1"/>
    </source>
</evidence>
<gene>
    <name evidence="1" type="ORF">PIB30_050296</name>
</gene>
<sequence>MKSDINPSIADNSSEGKVDRIFHRRRPHNFHYCQGRSYGSRLVFWAKQKRSLNKGEAKIPNSPVVNFSLTISTKASTFESPNSAGGDESVVIPLPECQLEKEVPQSFSCYLQRPQNFGQAISTKSGTPYVSFAHCNLVGNVVLLLIQSTIAKVGDANSWE</sequence>
<organism evidence="1 2">
    <name type="scientific">Stylosanthes scabra</name>
    <dbReference type="NCBI Taxonomy" id="79078"/>
    <lineage>
        <taxon>Eukaryota</taxon>
        <taxon>Viridiplantae</taxon>
        <taxon>Streptophyta</taxon>
        <taxon>Embryophyta</taxon>
        <taxon>Tracheophyta</taxon>
        <taxon>Spermatophyta</taxon>
        <taxon>Magnoliopsida</taxon>
        <taxon>eudicotyledons</taxon>
        <taxon>Gunneridae</taxon>
        <taxon>Pentapetalae</taxon>
        <taxon>rosids</taxon>
        <taxon>fabids</taxon>
        <taxon>Fabales</taxon>
        <taxon>Fabaceae</taxon>
        <taxon>Papilionoideae</taxon>
        <taxon>50 kb inversion clade</taxon>
        <taxon>dalbergioids sensu lato</taxon>
        <taxon>Dalbergieae</taxon>
        <taxon>Pterocarpus clade</taxon>
        <taxon>Stylosanthes</taxon>
    </lineage>
</organism>
<name>A0ABU6YF02_9FABA</name>